<keyword evidence="2" id="KW-1185">Reference proteome</keyword>
<gene>
    <name evidence="1" type="ORF">FWK35_00018000</name>
</gene>
<evidence type="ECO:0000313" key="1">
    <source>
        <dbReference type="EMBL" id="KAF0771596.1"/>
    </source>
</evidence>
<dbReference type="AlphaFoldDB" id="A0A6G0ZJX5"/>
<protein>
    <submittedName>
        <fullName evidence="1">Putative nuclease HARBI1</fullName>
    </submittedName>
</protein>
<dbReference type="EMBL" id="VUJU01000276">
    <property type="protein sequence ID" value="KAF0771596.1"/>
    <property type="molecule type" value="Genomic_DNA"/>
</dbReference>
<proteinExistence type="predicted"/>
<sequence length="60" mass="7142">MHLMSKKIEWVIHIWRSNGIKTKSSKGRLKQRWFERVNDNLNKSSQRTVKSRAKKCSRGS</sequence>
<organism evidence="1 2">
    <name type="scientific">Aphis craccivora</name>
    <name type="common">Cowpea aphid</name>
    <dbReference type="NCBI Taxonomy" id="307492"/>
    <lineage>
        <taxon>Eukaryota</taxon>
        <taxon>Metazoa</taxon>
        <taxon>Ecdysozoa</taxon>
        <taxon>Arthropoda</taxon>
        <taxon>Hexapoda</taxon>
        <taxon>Insecta</taxon>
        <taxon>Pterygota</taxon>
        <taxon>Neoptera</taxon>
        <taxon>Paraneoptera</taxon>
        <taxon>Hemiptera</taxon>
        <taxon>Sternorrhyncha</taxon>
        <taxon>Aphidomorpha</taxon>
        <taxon>Aphidoidea</taxon>
        <taxon>Aphididae</taxon>
        <taxon>Aphidini</taxon>
        <taxon>Aphis</taxon>
        <taxon>Aphis</taxon>
    </lineage>
</organism>
<evidence type="ECO:0000313" key="2">
    <source>
        <dbReference type="Proteomes" id="UP000478052"/>
    </source>
</evidence>
<reference evidence="1 2" key="1">
    <citation type="submission" date="2019-08" db="EMBL/GenBank/DDBJ databases">
        <title>Whole genome of Aphis craccivora.</title>
        <authorList>
            <person name="Voronova N.V."/>
            <person name="Shulinski R.S."/>
            <person name="Bandarenka Y.V."/>
            <person name="Zhorov D.G."/>
            <person name="Warner D."/>
        </authorList>
    </citation>
    <scope>NUCLEOTIDE SEQUENCE [LARGE SCALE GENOMIC DNA]</scope>
    <source>
        <strain evidence="1">180601</strain>
        <tissue evidence="1">Whole Body</tissue>
    </source>
</reference>
<comment type="caution">
    <text evidence="1">The sequence shown here is derived from an EMBL/GenBank/DDBJ whole genome shotgun (WGS) entry which is preliminary data.</text>
</comment>
<accession>A0A6G0ZJX5</accession>
<dbReference type="Proteomes" id="UP000478052">
    <property type="component" value="Unassembled WGS sequence"/>
</dbReference>
<name>A0A6G0ZJX5_APHCR</name>